<dbReference type="PRINTS" id="PR00100">
    <property type="entry name" value="AOTCASE"/>
</dbReference>
<comment type="caution">
    <text evidence="12">The sequence shown here is derived from an EMBL/GenBank/DDBJ whole genome shotgun (WGS) entry which is preliminary data.</text>
</comment>
<dbReference type="NCBIfam" id="TIGR00670">
    <property type="entry name" value="asp_carb_tr"/>
    <property type="match status" value="1"/>
</dbReference>
<gene>
    <name evidence="12" type="ORF">A2008_00385</name>
</gene>
<evidence type="ECO:0000313" key="13">
    <source>
        <dbReference type="Proteomes" id="UP000178735"/>
    </source>
</evidence>
<dbReference type="PANTHER" id="PTHR45753">
    <property type="entry name" value="ORNITHINE CARBAMOYLTRANSFERASE, MITOCHONDRIAL"/>
    <property type="match status" value="1"/>
</dbReference>
<dbReference type="PRINTS" id="PR00101">
    <property type="entry name" value="ATCASE"/>
</dbReference>
<dbReference type="InterPro" id="IPR036901">
    <property type="entry name" value="Asp/Orn_carbamoylTrfase_sf"/>
</dbReference>
<dbReference type="AlphaFoldDB" id="A0A1F7WKJ2"/>
<dbReference type="GO" id="GO:0006207">
    <property type="term" value="P:'de novo' pyrimidine nucleobase biosynthetic process"/>
    <property type="evidence" value="ECO:0007669"/>
    <property type="project" value="InterPro"/>
</dbReference>
<dbReference type="InterPro" id="IPR006132">
    <property type="entry name" value="Asp/Orn_carbamoyltranf_P-bd"/>
</dbReference>
<protein>
    <recommendedName>
        <fullName evidence="3 8">Aspartate carbamoyltransferase</fullName>
        <ecNumber evidence="3 8">2.1.3.2</ecNumber>
    </recommendedName>
</protein>
<dbReference type="Pfam" id="PF02729">
    <property type="entry name" value="OTCace_N"/>
    <property type="match status" value="1"/>
</dbReference>
<dbReference type="FunFam" id="3.40.50.1370:FF:000002">
    <property type="entry name" value="Aspartate carbamoyltransferase 2"/>
    <property type="match status" value="1"/>
</dbReference>
<evidence type="ECO:0000256" key="3">
    <source>
        <dbReference type="ARBA" id="ARBA00013008"/>
    </source>
</evidence>
<sequence>MTKKEILNFLNAAEKIEKSEMRPKFPDSIMSILFFEPSTRTRFSFETAMKKLSGKTITMSGSAGTSMEKGESFADTIKTISRYSNIMVIRSAIEGSVRYAAEIAGIPVINAGDGANQHPSQALLDLYSIKKTQAGIENKTIAIVGDLKYGRAVHSLVDAMSHFAPEFYFISPRHLRLPKKFRDELDRKKIKYNECAEIEEVIPALDIMYVTRIQRERFVDIEEYEKVKNSYVLKPEMLKNVKNNFKILHPLPRVNEIDCGVDVTPYAYYFDQAENGVYIRQAIISILLEGAQ</sequence>
<proteinExistence type="inferred from homology"/>
<evidence type="ECO:0000256" key="8">
    <source>
        <dbReference type="NCBIfam" id="TIGR00670"/>
    </source>
</evidence>
<evidence type="ECO:0000256" key="4">
    <source>
        <dbReference type="ARBA" id="ARBA00022679"/>
    </source>
</evidence>
<keyword evidence="5" id="KW-0665">Pyrimidine biosynthesis</keyword>
<comment type="catalytic activity">
    <reaction evidence="7">
        <text>carbamoyl phosphate + L-aspartate = N-carbamoyl-L-aspartate + phosphate + H(+)</text>
        <dbReference type="Rhea" id="RHEA:20013"/>
        <dbReference type="ChEBI" id="CHEBI:15378"/>
        <dbReference type="ChEBI" id="CHEBI:29991"/>
        <dbReference type="ChEBI" id="CHEBI:32814"/>
        <dbReference type="ChEBI" id="CHEBI:43474"/>
        <dbReference type="ChEBI" id="CHEBI:58228"/>
        <dbReference type="EC" id="2.1.3.2"/>
    </reaction>
</comment>
<evidence type="ECO:0000256" key="6">
    <source>
        <dbReference type="ARBA" id="ARBA00043884"/>
    </source>
</evidence>
<feature type="domain" description="Aspartate/ornithine carbamoyltransferase Asp/Orn-binding" evidence="10">
    <location>
        <begin position="138"/>
        <end position="286"/>
    </location>
</feature>
<comment type="similarity">
    <text evidence="2">Belongs to the aspartate/ornithine carbamoyltransferase superfamily. ATCase family.</text>
</comment>
<dbReference type="Proteomes" id="UP000178735">
    <property type="component" value="Unassembled WGS sequence"/>
</dbReference>
<reference evidence="12 13" key="1">
    <citation type="journal article" date="2016" name="Nat. Commun.">
        <title>Thousands of microbial genomes shed light on interconnected biogeochemical processes in an aquifer system.</title>
        <authorList>
            <person name="Anantharaman K."/>
            <person name="Brown C.T."/>
            <person name="Hug L.A."/>
            <person name="Sharon I."/>
            <person name="Castelle C.J."/>
            <person name="Probst A.J."/>
            <person name="Thomas B.C."/>
            <person name="Singh A."/>
            <person name="Wilkins M.J."/>
            <person name="Karaoz U."/>
            <person name="Brodie E.L."/>
            <person name="Williams K.H."/>
            <person name="Hubbard S.S."/>
            <person name="Banfield J.F."/>
        </authorList>
    </citation>
    <scope>NUCLEOTIDE SEQUENCE [LARGE SCALE GENOMIC DNA]</scope>
</reference>
<dbReference type="UniPathway" id="UPA00070">
    <property type="reaction ID" value="UER00116"/>
</dbReference>
<dbReference type="SUPFAM" id="SSF53671">
    <property type="entry name" value="Aspartate/ornithine carbamoyltransferase"/>
    <property type="match status" value="1"/>
</dbReference>
<dbReference type="STRING" id="1817813.A2008_00385"/>
<evidence type="ECO:0000256" key="5">
    <source>
        <dbReference type="ARBA" id="ARBA00022975"/>
    </source>
</evidence>
<evidence type="ECO:0000256" key="2">
    <source>
        <dbReference type="ARBA" id="ARBA00008896"/>
    </source>
</evidence>
<accession>A0A1F7WKJ2</accession>
<organism evidence="12 13">
    <name type="scientific">Candidatus Wallbacteria bacterium GWC2_49_35</name>
    <dbReference type="NCBI Taxonomy" id="1817813"/>
    <lineage>
        <taxon>Bacteria</taxon>
        <taxon>Candidatus Walliibacteriota</taxon>
    </lineage>
</organism>
<dbReference type="InterPro" id="IPR006130">
    <property type="entry name" value="Asp/Orn_carbamoylTrfase"/>
</dbReference>
<dbReference type="PANTHER" id="PTHR45753:SF6">
    <property type="entry name" value="ASPARTATE CARBAMOYLTRANSFERASE"/>
    <property type="match status" value="1"/>
</dbReference>
<evidence type="ECO:0000313" key="12">
    <source>
        <dbReference type="EMBL" id="OGM02929.1"/>
    </source>
</evidence>
<feature type="domain" description="Aspartate/ornithine carbamoyltransferase carbamoyl-P binding" evidence="11">
    <location>
        <begin position="1"/>
        <end position="130"/>
    </location>
</feature>
<evidence type="ECO:0000256" key="7">
    <source>
        <dbReference type="ARBA" id="ARBA00048859"/>
    </source>
</evidence>
<dbReference type="GO" id="GO:0016597">
    <property type="term" value="F:amino acid binding"/>
    <property type="evidence" value="ECO:0007669"/>
    <property type="project" value="InterPro"/>
</dbReference>
<dbReference type="EMBL" id="MGFH01000195">
    <property type="protein sequence ID" value="OGM02929.1"/>
    <property type="molecule type" value="Genomic_DNA"/>
</dbReference>
<comment type="function">
    <text evidence="6">Catalyzes the condensation of carbamoyl phosphate and aspartate to form carbamoyl aspartate and inorganic phosphate, the committed step in the de novo pyrimidine nucleotide biosynthesis pathway.</text>
</comment>
<evidence type="ECO:0000256" key="1">
    <source>
        <dbReference type="ARBA" id="ARBA00004852"/>
    </source>
</evidence>
<dbReference type="InterPro" id="IPR006131">
    <property type="entry name" value="Asp_carbamoyltransf_Asp/Orn-bd"/>
</dbReference>
<dbReference type="GO" id="GO:0004070">
    <property type="term" value="F:aspartate carbamoyltransferase activity"/>
    <property type="evidence" value="ECO:0007669"/>
    <property type="project" value="UniProtKB-UniRule"/>
</dbReference>
<dbReference type="GO" id="GO:0006520">
    <property type="term" value="P:amino acid metabolic process"/>
    <property type="evidence" value="ECO:0007669"/>
    <property type="project" value="InterPro"/>
</dbReference>
<dbReference type="Pfam" id="PF00185">
    <property type="entry name" value="OTCace"/>
    <property type="match status" value="1"/>
</dbReference>
<name>A0A1F7WKJ2_9BACT</name>
<evidence type="ECO:0000259" key="10">
    <source>
        <dbReference type="Pfam" id="PF00185"/>
    </source>
</evidence>
<dbReference type="InterPro" id="IPR002082">
    <property type="entry name" value="Asp_carbamoyltransf"/>
</dbReference>
<evidence type="ECO:0000259" key="11">
    <source>
        <dbReference type="Pfam" id="PF02729"/>
    </source>
</evidence>
<dbReference type="EC" id="2.1.3.2" evidence="3 8"/>
<evidence type="ECO:0000256" key="9">
    <source>
        <dbReference type="RuleBase" id="RU003634"/>
    </source>
</evidence>
<dbReference type="GO" id="GO:0044205">
    <property type="term" value="P:'de novo' UMP biosynthetic process"/>
    <property type="evidence" value="ECO:0007669"/>
    <property type="project" value="UniProtKB-UniPathway"/>
</dbReference>
<dbReference type="NCBIfam" id="NF002032">
    <property type="entry name" value="PRK00856.1"/>
    <property type="match status" value="1"/>
</dbReference>
<comment type="pathway">
    <text evidence="1">Pyrimidine metabolism; UMP biosynthesis via de novo pathway; (S)-dihydroorotate from bicarbonate: step 2/3.</text>
</comment>
<dbReference type="Gene3D" id="3.40.50.1370">
    <property type="entry name" value="Aspartate/ornithine carbamoyltransferase"/>
    <property type="match status" value="2"/>
</dbReference>
<dbReference type="PROSITE" id="PS00097">
    <property type="entry name" value="CARBAMOYLTRANSFERASE"/>
    <property type="match status" value="1"/>
</dbReference>
<dbReference type="GO" id="GO:0005829">
    <property type="term" value="C:cytosol"/>
    <property type="evidence" value="ECO:0007669"/>
    <property type="project" value="TreeGrafter"/>
</dbReference>
<keyword evidence="4 9" id="KW-0808">Transferase</keyword>